<dbReference type="Pfam" id="PF10043">
    <property type="entry name" value="DUF2279"/>
    <property type="match status" value="1"/>
</dbReference>
<accession>A0AAU9C9Y8</accession>
<dbReference type="Proteomes" id="UP001348817">
    <property type="component" value="Chromosome"/>
</dbReference>
<gene>
    <name evidence="2" type="ORF">FUAX_13930</name>
</gene>
<keyword evidence="1" id="KW-0732">Signal</keyword>
<reference evidence="2 3" key="1">
    <citation type="submission" date="2021-12" db="EMBL/GenBank/DDBJ databases">
        <title>Genome sequencing of bacteria with rrn-lacking chromosome and rrn-plasmid.</title>
        <authorList>
            <person name="Anda M."/>
            <person name="Iwasaki W."/>
        </authorList>
    </citation>
    <scope>NUCLEOTIDE SEQUENCE [LARGE SCALE GENOMIC DNA]</scope>
    <source>
        <strain evidence="2 3">DSM 100852</strain>
    </source>
</reference>
<dbReference type="InterPro" id="IPR018736">
    <property type="entry name" value="DUF2279_periplasmic_lipo"/>
</dbReference>
<dbReference type="AlphaFoldDB" id="A0AAU9C9Y8"/>
<protein>
    <submittedName>
        <fullName evidence="2">DUF2279 domain-containing protein</fullName>
    </submittedName>
</protein>
<name>A0AAU9C9Y8_9BACT</name>
<dbReference type="EMBL" id="AP025314">
    <property type="protein sequence ID" value="BDD08961.1"/>
    <property type="molecule type" value="Genomic_DNA"/>
</dbReference>
<evidence type="ECO:0000256" key="1">
    <source>
        <dbReference type="SAM" id="SignalP"/>
    </source>
</evidence>
<dbReference type="KEGG" id="fax:FUAX_13930"/>
<evidence type="ECO:0000313" key="3">
    <source>
        <dbReference type="Proteomes" id="UP001348817"/>
    </source>
</evidence>
<proteinExistence type="predicted"/>
<keyword evidence="3" id="KW-1185">Reference proteome</keyword>
<feature type="signal peptide" evidence="1">
    <location>
        <begin position="1"/>
        <end position="19"/>
    </location>
</feature>
<organism evidence="2 3">
    <name type="scientific">Fulvitalea axinellae</name>
    <dbReference type="NCBI Taxonomy" id="1182444"/>
    <lineage>
        <taxon>Bacteria</taxon>
        <taxon>Pseudomonadati</taxon>
        <taxon>Bacteroidota</taxon>
        <taxon>Cytophagia</taxon>
        <taxon>Cytophagales</taxon>
        <taxon>Persicobacteraceae</taxon>
        <taxon>Fulvitalea</taxon>
    </lineage>
</organism>
<evidence type="ECO:0000313" key="2">
    <source>
        <dbReference type="EMBL" id="BDD08961.1"/>
    </source>
</evidence>
<feature type="chain" id="PRO_5043369922" evidence="1">
    <location>
        <begin position="20"/>
        <end position="295"/>
    </location>
</feature>
<dbReference type="RefSeq" id="WP_338394186.1">
    <property type="nucleotide sequence ID" value="NZ_AP025314.1"/>
</dbReference>
<sequence length="295" mass="33539">MRRALLGLIFILSTLGATAQTPDSLKRNDNRKLFRHLTLGAGVYTASLIGLNQVWYSEDRSSFHWFDDLPEWKQMDKAGHAFSAFHLGRLGYEYLGTYDISERKRRFWGSLSGALLLSPIELLDGFQPEYGASASDLVANLTGSALLWGQLSLWNEIRIKPKFSYRASPYAELRPNTLGSTWNERLLKDYNAQTYWLSFDIHAFLPSGNAFPKWLNLALGYGADGMVYARDSQNEAHGHRAYRQYYLALDWDLSHIKTRRKGIKALLFVLDAIHLPAPGLGLDERGNFSFHALYP</sequence>